<keyword evidence="3 6" id="KW-1133">Transmembrane helix</keyword>
<dbReference type="PANTHER" id="PTHR22718">
    <property type="entry name" value="SERPENTINE RECEPTOR, CLASS X"/>
    <property type="match status" value="1"/>
</dbReference>
<dbReference type="OMA" id="ACVIPCA"/>
<feature type="transmembrane region" description="Helical" evidence="6">
    <location>
        <begin position="184"/>
        <end position="203"/>
    </location>
</feature>
<accession>A0A0B2V9B4</accession>
<dbReference type="PANTHER" id="PTHR22718:SF25">
    <property type="entry name" value="G-PROTEIN COUPLED RECEPTORS FAMILY 1 PROFILE DOMAIN-CONTAINING PROTEIN"/>
    <property type="match status" value="1"/>
</dbReference>
<evidence type="ECO:0000256" key="3">
    <source>
        <dbReference type="ARBA" id="ARBA00022989"/>
    </source>
</evidence>
<reference evidence="8 9" key="1">
    <citation type="submission" date="2014-11" db="EMBL/GenBank/DDBJ databases">
        <title>Genetic blueprint of the zoonotic pathogen Toxocara canis.</title>
        <authorList>
            <person name="Zhu X.-Q."/>
            <person name="Korhonen P.K."/>
            <person name="Cai H."/>
            <person name="Young N.D."/>
            <person name="Nejsum P."/>
            <person name="von Samson-Himmelstjerna G."/>
            <person name="Boag P.R."/>
            <person name="Tan P."/>
            <person name="Li Q."/>
            <person name="Min J."/>
            <person name="Yang Y."/>
            <person name="Wang X."/>
            <person name="Fang X."/>
            <person name="Hall R.S."/>
            <person name="Hofmann A."/>
            <person name="Sternberg P.W."/>
            <person name="Jex A.R."/>
            <person name="Gasser R.B."/>
        </authorList>
    </citation>
    <scope>NUCLEOTIDE SEQUENCE [LARGE SCALE GENOMIC DNA]</scope>
    <source>
        <strain evidence="8">PN_DK_2014</strain>
    </source>
</reference>
<evidence type="ECO:0000313" key="9">
    <source>
        <dbReference type="Proteomes" id="UP000031036"/>
    </source>
</evidence>
<sequence length="369" mass="41494">MVVEENAVIRLIGGAAFSVLSSFGLITNVLLISTFVKAKNFLKSNFFYILAYQLALCDFLVHISQIGVVIPACFISSAQFYAYQSTLIFKLLANCDTIGFYGTLHFTFVIVISRYTVIASRGSNIVFRPPCIYILIAAVWISTAGLVAIEVCLCPKNFDYFGLYLFKDCRNSGMQGQCYNSFTYFWTLSPPIAMFLIYICIFIKLRKMSTTTVSSAVPNEHSLPEGAENSAAHSTVKDKGTERAKQKQPQLLSFAKRANCTSLTQPSYKSTDIENNSQRIILQPPKRLFRKRETNFFMQAAIICAVLELEIIVFYLFPVLGKLLPEGADIWLSVVQNCCVIINNSVQPTIYFIFNSEIRNALKKLFICH</sequence>
<evidence type="ECO:0000313" key="8">
    <source>
        <dbReference type="EMBL" id="KHN78089.1"/>
    </source>
</evidence>
<dbReference type="GO" id="GO:0004930">
    <property type="term" value="F:G protein-coupled receptor activity"/>
    <property type="evidence" value="ECO:0007669"/>
    <property type="project" value="InterPro"/>
</dbReference>
<keyword evidence="9" id="KW-1185">Reference proteome</keyword>
<dbReference type="PROSITE" id="PS50262">
    <property type="entry name" value="G_PROTEIN_RECEP_F1_2"/>
    <property type="match status" value="1"/>
</dbReference>
<comment type="subcellular location">
    <subcellularLocation>
        <location evidence="1">Membrane</location>
    </subcellularLocation>
</comment>
<feature type="transmembrane region" description="Helical" evidence="6">
    <location>
        <begin position="330"/>
        <end position="354"/>
    </location>
</feature>
<protein>
    <recommendedName>
        <fullName evidence="7">G-protein coupled receptors family 1 profile domain-containing protein</fullName>
    </recommendedName>
</protein>
<evidence type="ECO:0000256" key="4">
    <source>
        <dbReference type="ARBA" id="ARBA00023136"/>
    </source>
</evidence>
<feature type="compositionally biased region" description="Basic and acidic residues" evidence="5">
    <location>
        <begin position="235"/>
        <end position="245"/>
    </location>
</feature>
<dbReference type="Pfam" id="PF04789">
    <property type="entry name" value="DUF621"/>
    <property type="match status" value="1"/>
</dbReference>
<evidence type="ECO:0000259" key="7">
    <source>
        <dbReference type="PROSITE" id="PS50262"/>
    </source>
</evidence>
<dbReference type="CDD" id="cd00637">
    <property type="entry name" value="7tm_classA_rhodopsin-like"/>
    <property type="match status" value="1"/>
</dbReference>
<evidence type="ECO:0000256" key="6">
    <source>
        <dbReference type="SAM" id="Phobius"/>
    </source>
</evidence>
<dbReference type="InterPro" id="IPR006874">
    <property type="entry name" value="DUF621"/>
</dbReference>
<dbReference type="Gene3D" id="1.20.1070.10">
    <property type="entry name" value="Rhodopsin 7-helix transmembrane proteins"/>
    <property type="match status" value="1"/>
</dbReference>
<feature type="transmembrane region" description="Helical" evidence="6">
    <location>
        <begin position="48"/>
        <end position="78"/>
    </location>
</feature>
<dbReference type="AlphaFoldDB" id="A0A0B2V9B4"/>
<dbReference type="Proteomes" id="UP000031036">
    <property type="component" value="Unassembled WGS sequence"/>
</dbReference>
<comment type="caution">
    <text evidence="8">The sequence shown here is derived from an EMBL/GenBank/DDBJ whole genome shotgun (WGS) entry which is preliminary data.</text>
</comment>
<keyword evidence="2 6" id="KW-0812">Transmembrane</keyword>
<feature type="transmembrane region" description="Helical" evidence="6">
    <location>
        <begin position="12"/>
        <end position="36"/>
    </location>
</feature>
<name>A0A0B2V9B4_TOXCA</name>
<organism evidence="8 9">
    <name type="scientific">Toxocara canis</name>
    <name type="common">Canine roundworm</name>
    <dbReference type="NCBI Taxonomy" id="6265"/>
    <lineage>
        <taxon>Eukaryota</taxon>
        <taxon>Metazoa</taxon>
        <taxon>Ecdysozoa</taxon>
        <taxon>Nematoda</taxon>
        <taxon>Chromadorea</taxon>
        <taxon>Rhabditida</taxon>
        <taxon>Spirurina</taxon>
        <taxon>Ascaridomorpha</taxon>
        <taxon>Ascaridoidea</taxon>
        <taxon>Toxocaridae</taxon>
        <taxon>Toxocara</taxon>
    </lineage>
</organism>
<dbReference type="EMBL" id="JPKZ01002173">
    <property type="protein sequence ID" value="KHN78089.1"/>
    <property type="molecule type" value="Genomic_DNA"/>
</dbReference>
<dbReference type="GO" id="GO:0016020">
    <property type="term" value="C:membrane"/>
    <property type="evidence" value="ECO:0007669"/>
    <property type="project" value="UniProtKB-SubCell"/>
</dbReference>
<feature type="transmembrane region" description="Helical" evidence="6">
    <location>
        <begin position="98"/>
        <end position="118"/>
    </location>
</feature>
<evidence type="ECO:0000256" key="2">
    <source>
        <dbReference type="ARBA" id="ARBA00022692"/>
    </source>
</evidence>
<proteinExistence type="predicted"/>
<evidence type="ECO:0000256" key="1">
    <source>
        <dbReference type="ARBA" id="ARBA00004370"/>
    </source>
</evidence>
<gene>
    <name evidence="8" type="ORF">Tcan_06102</name>
</gene>
<evidence type="ECO:0000256" key="5">
    <source>
        <dbReference type="SAM" id="MobiDB-lite"/>
    </source>
</evidence>
<dbReference type="InterPro" id="IPR017452">
    <property type="entry name" value="GPCR_Rhodpsn_7TM"/>
</dbReference>
<keyword evidence="4 6" id="KW-0472">Membrane</keyword>
<feature type="domain" description="G-protein coupled receptors family 1 profile" evidence="7">
    <location>
        <begin position="27"/>
        <end position="351"/>
    </location>
</feature>
<feature type="transmembrane region" description="Helical" evidence="6">
    <location>
        <begin position="296"/>
        <end position="318"/>
    </location>
</feature>
<dbReference type="SUPFAM" id="SSF81321">
    <property type="entry name" value="Family A G protein-coupled receptor-like"/>
    <property type="match status" value="1"/>
</dbReference>
<dbReference type="InterPro" id="IPR000276">
    <property type="entry name" value="GPCR_Rhodpsn"/>
</dbReference>
<feature type="transmembrane region" description="Helical" evidence="6">
    <location>
        <begin position="130"/>
        <end position="149"/>
    </location>
</feature>
<dbReference type="OrthoDB" id="5857364at2759"/>
<feature type="region of interest" description="Disordered" evidence="5">
    <location>
        <begin position="219"/>
        <end position="248"/>
    </location>
</feature>
<dbReference type="PRINTS" id="PR00237">
    <property type="entry name" value="GPCRRHODOPSN"/>
</dbReference>